<dbReference type="EMBL" id="JAPHNI010000585">
    <property type="protein sequence ID" value="KAJ8109670.1"/>
    <property type="molecule type" value="Genomic_DNA"/>
</dbReference>
<protein>
    <submittedName>
        <fullName evidence="1">Uncharacterized protein</fullName>
    </submittedName>
</protein>
<accession>A0ACC2I3G3</accession>
<evidence type="ECO:0000313" key="1">
    <source>
        <dbReference type="EMBL" id="KAJ8109670.1"/>
    </source>
</evidence>
<comment type="caution">
    <text evidence="1">The sequence shown here is derived from an EMBL/GenBank/DDBJ whole genome shotgun (WGS) entry which is preliminary data.</text>
</comment>
<sequence length="302" mass="34593">MRLLDVSSLVLHTFYSDKIPPYATLSHMWLQENEKVTFAQLQGGQWRHILGARKIRYTCKQAAKDGYKWAWVDTCCIDKTNSSELSEAINSMFQWYQKSQICYVYMVDVIQQEPSAFLGSRWWSRAWTLQELIAPAKLVFFDNKWQAIGGKRDQAVAISRKSGIDEGVLRDPSEVLLRSVATRMSWAARRQATRAEDLAYSLLGIFDIHMSMEYGEGGKAFVRLQREIMRGTQDMSLFAWNFKPESLRDIMCNAGAIPSYPYHNLLADGWSGDESLDSWTGQNRTRTIFNSHGGLTTYSKPP</sequence>
<gene>
    <name evidence="1" type="ORF">OPT61_g7290</name>
</gene>
<proteinExistence type="predicted"/>
<evidence type="ECO:0000313" key="2">
    <source>
        <dbReference type="Proteomes" id="UP001153331"/>
    </source>
</evidence>
<reference evidence="1" key="1">
    <citation type="submission" date="2022-11" db="EMBL/GenBank/DDBJ databases">
        <title>Genome Sequence of Boeremia exigua.</title>
        <authorList>
            <person name="Buettner E."/>
        </authorList>
    </citation>
    <scope>NUCLEOTIDE SEQUENCE</scope>
    <source>
        <strain evidence="1">CU02</strain>
    </source>
</reference>
<dbReference type="Proteomes" id="UP001153331">
    <property type="component" value="Unassembled WGS sequence"/>
</dbReference>
<keyword evidence="2" id="KW-1185">Reference proteome</keyword>
<organism evidence="1 2">
    <name type="scientific">Boeremia exigua</name>
    <dbReference type="NCBI Taxonomy" id="749465"/>
    <lineage>
        <taxon>Eukaryota</taxon>
        <taxon>Fungi</taxon>
        <taxon>Dikarya</taxon>
        <taxon>Ascomycota</taxon>
        <taxon>Pezizomycotina</taxon>
        <taxon>Dothideomycetes</taxon>
        <taxon>Pleosporomycetidae</taxon>
        <taxon>Pleosporales</taxon>
        <taxon>Pleosporineae</taxon>
        <taxon>Didymellaceae</taxon>
        <taxon>Boeremia</taxon>
    </lineage>
</organism>
<name>A0ACC2I3G3_9PLEO</name>